<comment type="function">
    <text evidence="9">Required for the activity of the bacterial periplasmic transport system of putrescine and spermidine.</text>
</comment>
<dbReference type="GO" id="GO:0005886">
    <property type="term" value="C:plasma membrane"/>
    <property type="evidence" value="ECO:0007669"/>
    <property type="project" value="UniProtKB-SubCell"/>
</dbReference>
<keyword evidence="3 11" id="KW-0813">Transport</keyword>
<feature type="transmembrane region" description="Helical" evidence="11">
    <location>
        <begin position="184"/>
        <end position="205"/>
    </location>
</feature>
<feature type="domain" description="ABC transmembrane type-1" evidence="12">
    <location>
        <begin position="67"/>
        <end position="263"/>
    </location>
</feature>
<evidence type="ECO:0000256" key="9">
    <source>
        <dbReference type="ARBA" id="ARBA00037216"/>
    </source>
</evidence>
<evidence type="ECO:0000256" key="3">
    <source>
        <dbReference type="ARBA" id="ARBA00022448"/>
    </source>
</evidence>
<evidence type="ECO:0000256" key="4">
    <source>
        <dbReference type="ARBA" id="ARBA00022475"/>
    </source>
</evidence>
<dbReference type="PANTHER" id="PTHR43848:SF5">
    <property type="entry name" value="SPERMIDINE_PUTRESCINE TRANSPORT SYSTEM PERMEASE PROTEIN POTC"/>
    <property type="match status" value="1"/>
</dbReference>
<evidence type="ECO:0000256" key="2">
    <source>
        <dbReference type="ARBA" id="ARBA00007069"/>
    </source>
</evidence>
<keyword evidence="4" id="KW-1003">Cell membrane</keyword>
<feature type="transmembrane region" description="Helical" evidence="11">
    <location>
        <begin position="238"/>
        <end position="259"/>
    </location>
</feature>
<keyword evidence="5" id="KW-0997">Cell inner membrane</keyword>
<dbReference type="Gene3D" id="1.10.3720.10">
    <property type="entry name" value="MetI-like"/>
    <property type="match status" value="1"/>
</dbReference>
<dbReference type="PANTHER" id="PTHR43848">
    <property type="entry name" value="PUTRESCINE TRANSPORT SYSTEM PERMEASE PROTEIN POTI"/>
    <property type="match status" value="1"/>
</dbReference>
<accession>A0A1X6ZLJ0</accession>
<evidence type="ECO:0000313" key="13">
    <source>
        <dbReference type="EMBL" id="SLN54362.1"/>
    </source>
</evidence>
<keyword evidence="6 11" id="KW-0812">Transmembrane</keyword>
<feature type="transmembrane region" description="Helical" evidence="11">
    <location>
        <begin position="16"/>
        <end position="37"/>
    </location>
</feature>
<evidence type="ECO:0000256" key="5">
    <source>
        <dbReference type="ARBA" id="ARBA00022519"/>
    </source>
</evidence>
<gene>
    <name evidence="13" type="primary">phnV_1</name>
    <name evidence="13" type="ORF">PSM7751_02639</name>
</gene>
<keyword evidence="7 11" id="KW-1133">Transmembrane helix</keyword>
<comment type="subcellular location">
    <subcellularLocation>
        <location evidence="1">Cell inner membrane</location>
        <topology evidence="1">Multi-pass membrane protein</topology>
    </subcellularLocation>
    <subcellularLocation>
        <location evidence="11">Cell membrane</location>
        <topology evidence="11">Multi-pass membrane protein</topology>
    </subcellularLocation>
</comment>
<dbReference type="CDD" id="cd06261">
    <property type="entry name" value="TM_PBP2"/>
    <property type="match status" value="1"/>
</dbReference>
<evidence type="ECO:0000256" key="10">
    <source>
        <dbReference type="ARBA" id="ARBA00039580"/>
    </source>
</evidence>
<dbReference type="OrthoDB" id="9782004at2"/>
<name>A0A1X6ZLJ0_9RHOB</name>
<dbReference type="InterPro" id="IPR051789">
    <property type="entry name" value="Bact_Polyamine_Transport"/>
</dbReference>
<feature type="transmembrane region" description="Helical" evidence="11">
    <location>
        <begin position="112"/>
        <end position="130"/>
    </location>
</feature>
<evidence type="ECO:0000256" key="11">
    <source>
        <dbReference type="RuleBase" id="RU363032"/>
    </source>
</evidence>
<dbReference type="Proteomes" id="UP000193963">
    <property type="component" value="Unassembled WGS sequence"/>
</dbReference>
<dbReference type="PROSITE" id="PS50928">
    <property type="entry name" value="ABC_TM1"/>
    <property type="match status" value="1"/>
</dbReference>
<evidence type="ECO:0000256" key="6">
    <source>
        <dbReference type="ARBA" id="ARBA00022692"/>
    </source>
</evidence>
<keyword evidence="8 11" id="KW-0472">Membrane</keyword>
<evidence type="ECO:0000313" key="14">
    <source>
        <dbReference type="Proteomes" id="UP000193963"/>
    </source>
</evidence>
<dbReference type="InterPro" id="IPR035906">
    <property type="entry name" value="MetI-like_sf"/>
</dbReference>
<dbReference type="EMBL" id="FWFN01000005">
    <property type="protein sequence ID" value="SLN54362.1"/>
    <property type="molecule type" value="Genomic_DNA"/>
</dbReference>
<comment type="similarity">
    <text evidence="2">Belongs to the binding-protein-dependent transport system permease family. CysTW subfamily.</text>
</comment>
<evidence type="ECO:0000256" key="1">
    <source>
        <dbReference type="ARBA" id="ARBA00004429"/>
    </source>
</evidence>
<dbReference type="InterPro" id="IPR000515">
    <property type="entry name" value="MetI-like"/>
</dbReference>
<keyword evidence="14" id="KW-1185">Reference proteome</keyword>
<evidence type="ECO:0000256" key="7">
    <source>
        <dbReference type="ARBA" id="ARBA00022989"/>
    </source>
</evidence>
<dbReference type="SUPFAM" id="SSF161098">
    <property type="entry name" value="MetI-like"/>
    <property type="match status" value="1"/>
</dbReference>
<proteinExistence type="inferred from homology"/>
<evidence type="ECO:0000259" key="12">
    <source>
        <dbReference type="PROSITE" id="PS50928"/>
    </source>
</evidence>
<dbReference type="GO" id="GO:0055085">
    <property type="term" value="P:transmembrane transport"/>
    <property type="evidence" value="ECO:0007669"/>
    <property type="project" value="InterPro"/>
</dbReference>
<dbReference type="Pfam" id="PF00528">
    <property type="entry name" value="BPD_transp_1"/>
    <property type="match status" value="1"/>
</dbReference>
<reference evidence="13 14" key="1">
    <citation type="submission" date="2017-03" db="EMBL/GenBank/DDBJ databases">
        <authorList>
            <person name="Afonso C.L."/>
            <person name="Miller P.J."/>
            <person name="Scott M.A."/>
            <person name="Spackman E."/>
            <person name="Goraichik I."/>
            <person name="Dimitrov K.M."/>
            <person name="Suarez D.L."/>
            <person name="Swayne D.E."/>
        </authorList>
    </citation>
    <scope>NUCLEOTIDE SEQUENCE [LARGE SCALE GENOMIC DNA]</scope>
    <source>
        <strain evidence="13 14">CECT 7751</strain>
    </source>
</reference>
<feature type="transmembrane region" description="Helical" evidence="11">
    <location>
        <begin position="69"/>
        <end position="92"/>
    </location>
</feature>
<protein>
    <recommendedName>
        <fullName evidence="10">Spermidine/putrescine transport system permease protein PotC</fullName>
    </recommendedName>
</protein>
<organism evidence="13 14">
    <name type="scientific">Pseudooceanicola marinus</name>
    <dbReference type="NCBI Taxonomy" id="396013"/>
    <lineage>
        <taxon>Bacteria</taxon>
        <taxon>Pseudomonadati</taxon>
        <taxon>Pseudomonadota</taxon>
        <taxon>Alphaproteobacteria</taxon>
        <taxon>Rhodobacterales</taxon>
        <taxon>Paracoccaceae</taxon>
        <taxon>Pseudooceanicola</taxon>
    </lineage>
</organism>
<dbReference type="RefSeq" id="WP_085888680.1">
    <property type="nucleotide sequence ID" value="NZ_FWFN01000005.1"/>
</dbReference>
<sequence>MSAANSNIRDYPGFRLLTLVFFLWLYLPIAVVIYYSFNDNRLVSVWTGFSTKWYASALENAALMSALRVSLTVAVIATIFATAIALVSALVLTRAQGLKFRRVSETVVNLPLLLPEIVLAVAVLILFSQIGLQNGMVRLVLAHTAFCTPFAFMPIRARLQGMPMDFEEAARDLYAAPLTVFRRVTLPMIMPGLFAGAMTAFVISMDDFITSNMLNSGGATTLPVYIFSLIRQGTTPELNAVSTLLIAASLVLATIVIVLNARAMRREG</sequence>
<evidence type="ECO:0000256" key="8">
    <source>
        <dbReference type="ARBA" id="ARBA00023136"/>
    </source>
</evidence>
<dbReference type="AlphaFoldDB" id="A0A1X6ZLJ0"/>